<sequence length="255" mass="28419">MTEYWVSQGNKWCDFCKIFISNNPSSIRNHELGQRHKDNVAKKLNTMREEKVAKEKEQKAATRALEQIEAKANRSYQKDVASFQEARDSNLQALEGSAGGFSGEWEYDSSSGYYYNQTDGCYYDPNSGFYYTESLGKWVTQAEVLAAIQASSASRQKKPVLGKPSSSKEDGPVSENKPNVTPHGAPPLGPVLTKSLNPTRTVKGAPSTLTVNKRKRLDQKPKVVSQEEAAALKAREAARRRVEAREKSLLGLYKH</sequence>
<dbReference type="Proteomes" id="UP001060085">
    <property type="component" value="Linkage Group LG05"/>
</dbReference>
<reference evidence="2" key="1">
    <citation type="journal article" date="2023" name="Nat. Plants">
        <title>Single-cell RNA sequencing provides a high-resolution roadmap for understanding the multicellular compartmentation of specialized metabolism.</title>
        <authorList>
            <person name="Sun S."/>
            <person name="Shen X."/>
            <person name="Li Y."/>
            <person name="Li Y."/>
            <person name="Wang S."/>
            <person name="Li R."/>
            <person name="Zhang H."/>
            <person name="Shen G."/>
            <person name="Guo B."/>
            <person name="Wei J."/>
            <person name="Xu J."/>
            <person name="St-Pierre B."/>
            <person name="Chen S."/>
            <person name="Sun C."/>
        </authorList>
    </citation>
    <scope>NUCLEOTIDE SEQUENCE [LARGE SCALE GENOMIC DNA]</scope>
</reference>
<accession>A0ACC0AKT8</accession>
<evidence type="ECO:0000313" key="1">
    <source>
        <dbReference type="EMBL" id="KAI5661057.1"/>
    </source>
</evidence>
<comment type="caution">
    <text evidence="1">The sequence shown here is derived from an EMBL/GenBank/DDBJ whole genome shotgun (WGS) entry which is preliminary data.</text>
</comment>
<evidence type="ECO:0000313" key="2">
    <source>
        <dbReference type="Proteomes" id="UP001060085"/>
    </source>
</evidence>
<keyword evidence="2" id="KW-1185">Reference proteome</keyword>
<organism evidence="1 2">
    <name type="scientific">Catharanthus roseus</name>
    <name type="common">Madagascar periwinkle</name>
    <name type="synonym">Vinca rosea</name>
    <dbReference type="NCBI Taxonomy" id="4058"/>
    <lineage>
        <taxon>Eukaryota</taxon>
        <taxon>Viridiplantae</taxon>
        <taxon>Streptophyta</taxon>
        <taxon>Embryophyta</taxon>
        <taxon>Tracheophyta</taxon>
        <taxon>Spermatophyta</taxon>
        <taxon>Magnoliopsida</taxon>
        <taxon>eudicotyledons</taxon>
        <taxon>Gunneridae</taxon>
        <taxon>Pentapetalae</taxon>
        <taxon>asterids</taxon>
        <taxon>lamiids</taxon>
        <taxon>Gentianales</taxon>
        <taxon>Apocynaceae</taxon>
        <taxon>Rauvolfioideae</taxon>
        <taxon>Vinceae</taxon>
        <taxon>Catharanthinae</taxon>
        <taxon>Catharanthus</taxon>
    </lineage>
</organism>
<proteinExistence type="predicted"/>
<dbReference type="EMBL" id="CM044705">
    <property type="protein sequence ID" value="KAI5661057.1"/>
    <property type="molecule type" value="Genomic_DNA"/>
</dbReference>
<protein>
    <submittedName>
        <fullName evidence="1">Uncharacterized protein</fullName>
    </submittedName>
</protein>
<name>A0ACC0AKT8_CATRO</name>
<gene>
    <name evidence="1" type="ORF">M9H77_20380</name>
</gene>